<reference evidence="2" key="1">
    <citation type="submission" date="2018-06" db="EMBL/GenBank/DDBJ databases">
        <authorList>
            <person name="Zhirakovskaya E."/>
        </authorList>
    </citation>
    <scope>NUCLEOTIDE SEQUENCE</scope>
</reference>
<dbReference type="CDD" id="cd16329">
    <property type="entry name" value="LolA_like"/>
    <property type="match status" value="1"/>
</dbReference>
<gene>
    <name evidence="2" type="ORF">MNBD_ALPHA03-581</name>
</gene>
<sequence>MTYLFKALLVLFVFWASSASPALALDVMEVVKKANHVSYYKGDDGRAKVNMRIIDDQGRERLREFVILRKDNDQAEEEQIDGGQKFYVYFNKPADVKKMVFMVIKNMDRDDDRWLYLPALDLVKRIAASDERTSFVGSHFYYEDVSGRGINEDNHVLVEENDNFYVVKSTPKDPKSVEFASYKNWIHKATFLPVKTEYYDDQGQKIRSYTALKVDVVSGHPTVTSASMEDHRSGGKTVMNYSAVKYDVGLPDKIFSERYLRKAPLKYLR</sequence>
<dbReference type="AlphaFoldDB" id="A0A3B1BKR0"/>
<dbReference type="InterPro" id="IPR033399">
    <property type="entry name" value="TP_0789-like"/>
</dbReference>
<dbReference type="Gene3D" id="2.50.20.10">
    <property type="entry name" value="Lipoprotein localisation LolA/LolB/LppX"/>
    <property type="match status" value="1"/>
</dbReference>
<accession>A0A3B1BKR0</accession>
<dbReference type="Pfam" id="PF17131">
    <property type="entry name" value="LolA_like"/>
    <property type="match status" value="1"/>
</dbReference>
<evidence type="ECO:0000313" key="2">
    <source>
        <dbReference type="EMBL" id="VAX06805.1"/>
    </source>
</evidence>
<proteinExistence type="predicted"/>
<dbReference type="EMBL" id="UOFW01000183">
    <property type="protein sequence ID" value="VAX06805.1"/>
    <property type="molecule type" value="Genomic_DNA"/>
</dbReference>
<protein>
    <submittedName>
        <fullName evidence="2">Outer membrane protein</fullName>
    </submittedName>
</protein>
<organism evidence="2">
    <name type="scientific">hydrothermal vent metagenome</name>
    <dbReference type="NCBI Taxonomy" id="652676"/>
    <lineage>
        <taxon>unclassified sequences</taxon>
        <taxon>metagenomes</taxon>
        <taxon>ecological metagenomes</taxon>
    </lineage>
</organism>
<feature type="domain" description="Uncharacterized protein TP-0789" evidence="1">
    <location>
        <begin position="83"/>
        <end position="262"/>
    </location>
</feature>
<name>A0A3B1BKR0_9ZZZZ</name>
<evidence type="ECO:0000259" key="1">
    <source>
        <dbReference type="Pfam" id="PF17131"/>
    </source>
</evidence>